<proteinExistence type="inferred from homology"/>
<dbReference type="PANTHER" id="PTHR15323:SF6">
    <property type="entry name" value="CELL DIVISION CYCLE PROTEIN 123 HOMOLOG"/>
    <property type="match status" value="1"/>
</dbReference>
<organism evidence="11 12">
    <name type="scientific">Dermatophagoides pteronyssinus</name>
    <name type="common">European house dust mite</name>
    <dbReference type="NCBI Taxonomy" id="6956"/>
    <lineage>
        <taxon>Eukaryota</taxon>
        <taxon>Metazoa</taxon>
        <taxon>Ecdysozoa</taxon>
        <taxon>Arthropoda</taxon>
        <taxon>Chelicerata</taxon>
        <taxon>Arachnida</taxon>
        <taxon>Acari</taxon>
        <taxon>Acariformes</taxon>
        <taxon>Sarcoptiformes</taxon>
        <taxon>Astigmata</taxon>
        <taxon>Psoroptidia</taxon>
        <taxon>Analgoidea</taxon>
        <taxon>Pyroglyphidae</taxon>
        <taxon>Dermatophagoidinae</taxon>
        <taxon>Dermatophagoides</taxon>
    </lineage>
</organism>
<evidence type="ECO:0000256" key="7">
    <source>
        <dbReference type="SAM" id="MobiDB-lite"/>
    </source>
</evidence>
<evidence type="ECO:0008006" key="13">
    <source>
        <dbReference type="Google" id="ProtNLM"/>
    </source>
</evidence>
<feature type="transmembrane region" description="Helical" evidence="8">
    <location>
        <begin position="871"/>
        <end position="893"/>
    </location>
</feature>
<name>A0ABQ8JCT9_DERPT</name>
<feature type="compositionally biased region" description="Low complexity" evidence="7">
    <location>
        <begin position="348"/>
        <end position="359"/>
    </location>
</feature>
<dbReference type="CDD" id="cd13952">
    <property type="entry name" value="7tm_classB"/>
    <property type="match status" value="1"/>
</dbReference>
<evidence type="ECO:0000256" key="6">
    <source>
        <dbReference type="ARBA" id="ARBA00023157"/>
    </source>
</evidence>
<reference evidence="11 12" key="2">
    <citation type="journal article" date="2022" name="Mol. Biol. Evol.">
        <title>Comparative Genomics Reveals Insights into the Divergent Evolution of Astigmatic Mites and Household Pest Adaptations.</title>
        <authorList>
            <person name="Xiong Q."/>
            <person name="Wan A.T."/>
            <person name="Liu X."/>
            <person name="Fung C.S."/>
            <person name="Xiao X."/>
            <person name="Malainual N."/>
            <person name="Hou J."/>
            <person name="Wang L."/>
            <person name="Wang M."/>
            <person name="Yang K.Y."/>
            <person name="Cui Y."/>
            <person name="Leung E.L."/>
            <person name="Nong W."/>
            <person name="Shin S.K."/>
            <person name="Au S.W."/>
            <person name="Jeong K.Y."/>
            <person name="Chew F.T."/>
            <person name="Hui J.H."/>
            <person name="Leung T.F."/>
            <person name="Tungtrongchitr A."/>
            <person name="Zhong N."/>
            <person name="Liu Z."/>
            <person name="Tsui S.K."/>
        </authorList>
    </citation>
    <scope>NUCLEOTIDE SEQUENCE [LARGE SCALE GENOMIC DNA]</scope>
    <source>
        <strain evidence="11">Derp</strain>
    </source>
</reference>
<dbReference type="Gene3D" id="1.20.1070.10">
    <property type="entry name" value="Rhodopsin 7-helix transmembrane proteins"/>
    <property type="match status" value="1"/>
</dbReference>
<dbReference type="InterPro" id="IPR017981">
    <property type="entry name" value="GPCR_2-like_7TM"/>
</dbReference>
<feature type="transmembrane region" description="Helical" evidence="8">
    <location>
        <begin position="899"/>
        <end position="920"/>
    </location>
</feature>
<keyword evidence="5 8" id="KW-0472">Membrane</keyword>
<gene>
    <name evidence="11" type="ORF">DERP_014040</name>
</gene>
<dbReference type="InterPro" id="IPR000203">
    <property type="entry name" value="GPS"/>
</dbReference>
<keyword evidence="6" id="KW-1015">Disulfide bond</keyword>
<evidence type="ECO:0000256" key="2">
    <source>
        <dbReference type="ARBA" id="ARBA00011047"/>
    </source>
</evidence>
<dbReference type="InterPro" id="IPR057244">
    <property type="entry name" value="GAIN_B"/>
</dbReference>
<feature type="domain" description="GAIN-B" evidence="9">
    <location>
        <begin position="483"/>
        <end position="652"/>
    </location>
</feature>
<dbReference type="InterPro" id="IPR046338">
    <property type="entry name" value="GAIN_dom_sf"/>
</dbReference>
<dbReference type="Proteomes" id="UP000887458">
    <property type="component" value="Unassembled WGS sequence"/>
</dbReference>
<dbReference type="PROSITE" id="PS50221">
    <property type="entry name" value="GAIN_B"/>
    <property type="match status" value="1"/>
</dbReference>
<feature type="transmembrane region" description="Helical" evidence="8">
    <location>
        <begin position="741"/>
        <end position="765"/>
    </location>
</feature>
<dbReference type="Pfam" id="PF00002">
    <property type="entry name" value="7tm_2"/>
    <property type="match status" value="1"/>
</dbReference>
<feature type="transmembrane region" description="Helical" evidence="8">
    <location>
        <begin position="702"/>
        <end position="721"/>
    </location>
</feature>
<keyword evidence="3 8" id="KW-0812">Transmembrane</keyword>
<keyword evidence="4 8" id="KW-1133">Transmembrane helix</keyword>
<evidence type="ECO:0000256" key="4">
    <source>
        <dbReference type="ARBA" id="ARBA00022989"/>
    </source>
</evidence>
<feature type="region of interest" description="Disordered" evidence="7">
    <location>
        <begin position="37"/>
        <end position="65"/>
    </location>
</feature>
<feature type="compositionally biased region" description="Basic and acidic residues" evidence="7">
    <location>
        <begin position="49"/>
        <end position="62"/>
    </location>
</feature>
<dbReference type="PANTHER" id="PTHR15323">
    <property type="entry name" value="D123 PROTEIN"/>
    <property type="match status" value="1"/>
</dbReference>
<comment type="subcellular location">
    <subcellularLocation>
        <location evidence="1">Membrane</location>
        <topology evidence="1">Multi-pass membrane protein</topology>
    </subcellularLocation>
</comment>
<dbReference type="SMART" id="SM00303">
    <property type="entry name" value="GPS"/>
    <property type="match status" value="1"/>
</dbReference>
<evidence type="ECO:0000256" key="1">
    <source>
        <dbReference type="ARBA" id="ARBA00004141"/>
    </source>
</evidence>
<dbReference type="InterPro" id="IPR009772">
    <property type="entry name" value="CDC123"/>
</dbReference>
<dbReference type="Pfam" id="PF07065">
    <property type="entry name" value="D123"/>
    <property type="match status" value="1"/>
</dbReference>
<evidence type="ECO:0000259" key="10">
    <source>
        <dbReference type="PROSITE" id="PS50261"/>
    </source>
</evidence>
<accession>A0ABQ8JCT9</accession>
<dbReference type="Pfam" id="PF01825">
    <property type="entry name" value="GPS"/>
    <property type="match status" value="1"/>
</dbReference>
<evidence type="ECO:0000256" key="3">
    <source>
        <dbReference type="ARBA" id="ARBA00022692"/>
    </source>
</evidence>
<comment type="caution">
    <text evidence="11">The sequence shown here is derived from an EMBL/GenBank/DDBJ whole genome shotgun (WGS) entry which is preliminary data.</text>
</comment>
<reference evidence="11 12" key="1">
    <citation type="journal article" date="2018" name="J. Allergy Clin. Immunol.">
        <title>High-quality assembly of Dermatophagoides pteronyssinus genome and transcriptome reveals a wide range of novel allergens.</title>
        <authorList>
            <person name="Liu X.Y."/>
            <person name="Yang K.Y."/>
            <person name="Wang M.Q."/>
            <person name="Kwok J.S."/>
            <person name="Zeng X."/>
            <person name="Yang Z."/>
            <person name="Xiao X.J."/>
            <person name="Lau C.P."/>
            <person name="Li Y."/>
            <person name="Huang Z.M."/>
            <person name="Ba J.G."/>
            <person name="Yim A.K."/>
            <person name="Ouyang C.Y."/>
            <person name="Ngai S.M."/>
            <person name="Chan T.F."/>
            <person name="Leung E.L."/>
            <person name="Liu L."/>
            <person name="Liu Z.G."/>
            <person name="Tsui S.K."/>
        </authorList>
    </citation>
    <scope>NUCLEOTIDE SEQUENCE [LARGE SCALE GENOMIC DNA]</scope>
    <source>
        <strain evidence="11">Derp</strain>
    </source>
</reference>
<keyword evidence="12" id="KW-1185">Reference proteome</keyword>
<sequence>MLVDDVLKCSFSSWYSILGHLSIESCNSESCPVMANGNGHDQNDDDDNRIDWSQDENVHNDNDDSNDIDVIEFPRIEKQIRRSLRRFGNIFPKLNWSSCEDAHWIQACGSKCSSLTDIFLLLKSSDKIVHDLIDPFEHCTDFDRENAPKFQYQLILRRWLNINPSMEFRCFIRNQKLIAISQRDVRTFYDYIRMDKSEIIEDISNFFEENIEGKFPLDNFVIDILRPKIHTITLIDVNVFGKLTDSLLFDWNELLSDVQHHDSVLPEFRYIENRFGVQQKCILKCYEQTNQQRSIGCDFGSLSSYRPKRSERSERIIFEHPISFQLPKRVEHLRCLKTFSCHPEKTSTSESATISTTTTKPFEPDDTEEVTDKIDSIYDDIRNESMVITPDKMEELLSNLNEIIKNITDNNVDMINITYSSLMVMDNLVGRSQTWQNMTNDEQLKNSDQIFNLADNLAGLMNRKLNQSIDADVGHPIVKIECKNIQLHSKYSKLLPNQSLVYEMNTTRLLLPSMGLMVNNESSDTSMDEMKLSSTASIISNKNLISRICDDDKDDKDGYQLLNTPIISMVIGHNNDESIRLNEPYYFSLETTNFDRLVFGDRPSCYYWNVTRKCWSSDGCYYRKIESNRSASICECNHLTSIVIIVDIYNRDGDDPIKTWLTRVTSSATILCTMIALYISIRYNRETLNVLNDQFRTRSNLFLLNCHAGIWLIVAHIIIMFGLEREQDEPNILCQSISLMLLFSLLAMICFTFLKCFHCSWFIVFAPLGVSISSRNYLLIGYSSPIIIILSGLLYFYATETQIWQDVLESLCGRYFCWISSYEYTKHIWLFLGPLFGLFALNVILFTLIMYRYCTSPIHNRSSKTKHLFSVMFNAFFFFINFGCTWLLAIIYINEELTIPYLFSIMFILLNGSQGIFLLIEQIFRFVKQKNRIRQTKTMSTKLRTSISINNNSSNISYGSGSGLSSTTSLHHQQSKMDQKLFDHNNNH</sequence>
<evidence type="ECO:0000256" key="8">
    <source>
        <dbReference type="SAM" id="Phobius"/>
    </source>
</evidence>
<feature type="transmembrane region" description="Helical" evidence="8">
    <location>
        <begin position="660"/>
        <end position="681"/>
    </location>
</feature>
<dbReference type="PROSITE" id="PS50261">
    <property type="entry name" value="G_PROTEIN_RECEP_F2_4"/>
    <property type="match status" value="1"/>
</dbReference>
<feature type="region of interest" description="Disordered" evidence="7">
    <location>
        <begin position="345"/>
        <end position="367"/>
    </location>
</feature>
<dbReference type="EMBL" id="NJHN03000049">
    <property type="protein sequence ID" value="KAH9420421.1"/>
    <property type="molecule type" value="Genomic_DNA"/>
</dbReference>
<dbReference type="InterPro" id="IPR000832">
    <property type="entry name" value="GPCR_2_secretin-like"/>
</dbReference>
<evidence type="ECO:0000256" key="5">
    <source>
        <dbReference type="ARBA" id="ARBA00023136"/>
    </source>
</evidence>
<feature type="domain" description="G-protein coupled receptors family 2 profile 2" evidence="10">
    <location>
        <begin position="658"/>
        <end position="926"/>
    </location>
</feature>
<feature type="transmembrane region" description="Helical" evidence="8">
    <location>
        <begin position="777"/>
        <end position="798"/>
    </location>
</feature>
<evidence type="ECO:0000313" key="12">
    <source>
        <dbReference type="Proteomes" id="UP000887458"/>
    </source>
</evidence>
<evidence type="ECO:0000313" key="11">
    <source>
        <dbReference type="EMBL" id="KAH9420421.1"/>
    </source>
</evidence>
<protein>
    <recommendedName>
        <fullName evidence="13">Cell division cycle protein 123 homolog</fullName>
    </recommendedName>
</protein>
<evidence type="ECO:0000259" key="9">
    <source>
        <dbReference type="PROSITE" id="PS50221"/>
    </source>
</evidence>
<dbReference type="Gene3D" id="2.60.220.50">
    <property type="match status" value="1"/>
</dbReference>
<comment type="similarity">
    <text evidence="2">Belongs to the CDC123 family.</text>
</comment>
<feature type="transmembrane region" description="Helical" evidence="8">
    <location>
        <begin position="828"/>
        <end position="851"/>
    </location>
</feature>